<evidence type="ECO:0000259" key="4">
    <source>
        <dbReference type="Pfam" id="PF13649"/>
    </source>
</evidence>
<organism evidence="5 6">
    <name type="scientific">Jiangella asiatica</name>
    <dbReference type="NCBI Taxonomy" id="2530372"/>
    <lineage>
        <taxon>Bacteria</taxon>
        <taxon>Bacillati</taxon>
        <taxon>Actinomycetota</taxon>
        <taxon>Actinomycetes</taxon>
        <taxon>Jiangellales</taxon>
        <taxon>Jiangellaceae</taxon>
        <taxon>Jiangella</taxon>
    </lineage>
</organism>
<feature type="domain" description="Methyltransferase" evidence="4">
    <location>
        <begin position="48"/>
        <end position="137"/>
    </location>
</feature>
<dbReference type="AlphaFoldDB" id="A0A4R5CB44"/>
<protein>
    <submittedName>
        <fullName evidence="5">Class I SAM-dependent methyltransferase</fullName>
    </submittedName>
</protein>
<accession>A0A4R5CB44</accession>
<dbReference type="RefSeq" id="WP_131902021.1">
    <property type="nucleotide sequence ID" value="NZ_SMKZ01000091.1"/>
</dbReference>
<dbReference type="CDD" id="cd02440">
    <property type="entry name" value="AdoMet_MTases"/>
    <property type="match status" value="1"/>
</dbReference>
<evidence type="ECO:0000313" key="5">
    <source>
        <dbReference type="EMBL" id="TDD95413.1"/>
    </source>
</evidence>
<evidence type="ECO:0000256" key="1">
    <source>
        <dbReference type="ARBA" id="ARBA00022603"/>
    </source>
</evidence>
<dbReference type="Gene3D" id="3.40.50.150">
    <property type="entry name" value="Vaccinia Virus protein VP39"/>
    <property type="match status" value="1"/>
</dbReference>
<evidence type="ECO:0000313" key="6">
    <source>
        <dbReference type="Proteomes" id="UP000294739"/>
    </source>
</evidence>
<evidence type="ECO:0000256" key="3">
    <source>
        <dbReference type="ARBA" id="ARBA00022691"/>
    </source>
</evidence>
<dbReference type="InterPro" id="IPR029063">
    <property type="entry name" value="SAM-dependent_MTases_sf"/>
</dbReference>
<keyword evidence="6" id="KW-1185">Reference proteome</keyword>
<dbReference type="SUPFAM" id="SSF53335">
    <property type="entry name" value="S-adenosyl-L-methionine-dependent methyltransferases"/>
    <property type="match status" value="1"/>
</dbReference>
<dbReference type="OrthoDB" id="189743at2"/>
<reference evidence="5 6" key="1">
    <citation type="submission" date="2019-03" db="EMBL/GenBank/DDBJ databases">
        <title>Draft genome sequences of novel Actinobacteria.</title>
        <authorList>
            <person name="Sahin N."/>
            <person name="Ay H."/>
            <person name="Saygin H."/>
        </authorList>
    </citation>
    <scope>NUCLEOTIDE SEQUENCE [LARGE SCALE GENOMIC DNA]</scope>
    <source>
        <strain evidence="5 6">5K138</strain>
    </source>
</reference>
<evidence type="ECO:0000256" key="2">
    <source>
        <dbReference type="ARBA" id="ARBA00022679"/>
    </source>
</evidence>
<name>A0A4R5CB44_9ACTN</name>
<dbReference type="GO" id="GO:0008168">
    <property type="term" value="F:methyltransferase activity"/>
    <property type="evidence" value="ECO:0007669"/>
    <property type="project" value="UniProtKB-KW"/>
</dbReference>
<dbReference type="Pfam" id="PF13649">
    <property type="entry name" value="Methyltransf_25"/>
    <property type="match status" value="1"/>
</dbReference>
<keyword evidence="3" id="KW-0949">S-adenosyl-L-methionine</keyword>
<comment type="caution">
    <text evidence="5">The sequence shown here is derived from an EMBL/GenBank/DDBJ whole genome shotgun (WGS) entry which is preliminary data.</text>
</comment>
<dbReference type="InterPro" id="IPR041698">
    <property type="entry name" value="Methyltransf_25"/>
</dbReference>
<dbReference type="EMBL" id="SMKZ01000091">
    <property type="protein sequence ID" value="TDD95413.1"/>
    <property type="molecule type" value="Genomic_DNA"/>
</dbReference>
<dbReference type="PANTHER" id="PTHR43464:SF19">
    <property type="entry name" value="UBIQUINONE BIOSYNTHESIS O-METHYLTRANSFERASE, MITOCHONDRIAL"/>
    <property type="match status" value="1"/>
</dbReference>
<proteinExistence type="predicted"/>
<dbReference type="GO" id="GO:0032259">
    <property type="term" value="P:methylation"/>
    <property type="evidence" value="ECO:0007669"/>
    <property type="project" value="UniProtKB-KW"/>
</dbReference>
<keyword evidence="1 5" id="KW-0489">Methyltransferase</keyword>
<sequence>MAEPTAAHRFYNDLASWWPLVSPPDEYTEEAAFAATVLNSAQRDVREVLELGSGGGHNAVHLKKHFTLTLVDLSPHMLDVSRALNPELEHVQGDMRTVRLDRDYDAVFVHDAVDYMLTEDDLAQAIATTFVHCRPGGVAVFVPDHTVETFAESTEHGGEDGGDGRGARFLGWTWDPDPADTWVRTDYVFLLRSPDGSTESVHESHDTGLFGRDVWFRLLSDAGFEPMILTEQVADDDHAPRDIFLGHRPTA</sequence>
<gene>
    <name evidence="5" type="ORF">E1269_31185</name>
</gene>
<dbReference type="Gene3D" id="2.20.130.10">
    <property type="entry name" value="CAC2371-like domains"/>
    <property type="match status" value="1"/>
</dbReference>
<dbReference type="InParanoid" id="A0A4R5CB44"/>
<dbReference type="PANTHER" id="PTHR43464">
    <property type="entry name" value="METHYLTRANSFERASE"/>
    <property type="match status" value="1"/>
</dbReference>
<dbReference type="Proteomes" id="UP000294739">
    <property type="component" value="Unassembled WGS sequence"/>
</dbReference>
<keyword evidence="2 5" id="KW-0808">Transferase</keyword>